<keyword evidence="9" id="KW-1133">Transmembrane helix</keyword>
<dbReference type="PROSITE" id="PS51837">
    <property type="entry name" value="LITAF"/>
    <property type="match status" value="1"/>
</dbReference>
<keyword evidence="9" id="KW-0812">Transmembrane</keyword>
<dbReference type="EnsemblMetazoa" id="XM_038199175.1">
    <property type="protein sequence ID" value="XP_038055103.1"/>
    <property type="gene ID" value="LOC119727321"/>
</dbReference>
<feature type="region of interest" description="Disordered" evidence="8">
    <location>
        <begin position="1"/>
        <end position="41"/>
    </location>
</feature>
<protein>
    <recommendedName>
        <fullName evidence="10">LITAF domain-containing protein</fullName>
    </recommendedName>
</protein>
<organism evidence="11 12">
    <name type="scientific">Patiria miniata</name>
    <name type="common">Bat star</name>
    <name type="synonym">Asterina miniata</name>
    <dbReference type="NCBI Taxonomy" id="46514"/>
    <lineage>
        <taxon>Eukaryota</taxon>
        <taxon>Metazoa</taxon>
        <taxon>Echinodermata</taxon>
        <taxon>Eleutherozoa</taxon>
        <taxon>Asterozoa</taxon>
        <taxon>Asteroidea</taxon>
        <taxon>Valvatacea</taxon>
        <taxon>Valvatida</taxon>
        <taxon>Asterinidae</taxon>
        <taxon>Patiria</taxon>
    </lineage>
</organism>
<dbReference type="InterPro" id="IPR006629">
    <property type="entry name" value="LITAF"/>
</dbReference>
<dbReference type="GO" id="GO:0031902">
    <property type="term" value="C:late endosome membrane"/>
    <property type="evidence" value="ECO:0007669"/>
    <property type="project" value="UniProtKB-SubCell"/>
</dbReference>
<keyword evidence="12" id="KW-1185">Reference proteome</keyword>
<evidence type="ECO:0000256" key="3">
    <source>
        <dbReference type="ARBA" id="ARBA00004630"/>
    </source>
</evidence>
<name>A0A913ZTM9_PATMI</name>
<evidence type="ECO:0000256" key="8">
    <source>
        <dbReference type="SAM" id="MobiDB-lite"/>
    </source>
</evidence>
<dbReference type="InterPro" id="IPR037519">
    <property type="entry name" value="LITAF_fam"/>
</dbReference>
<dbReference type="SMART" id="SM00714">
    <property type="entry name" value="LITAF"/>
    <property type="match status" value="1"/>
</dbReference>
<accession>A0A913ZTM9</accession>
<dbReference type="GeneID" id="119727321"/>
<evidence type="ECO:0000256" key="6">
    <source>
        <dbReference type="ARBA" id="ARBA00022833"/>
    </source>
</evidence>
<evidence type="ECO:0000313" key="11">
    <source>
        <dbReference type="EnsemblMetazoa" id="XP_038055103.1"/>
    </source>
</evidence>
<evidence type="ECO:0000256" key="9">
    <source>
        <dbReference type="SAM" id="Phobius"/>
    </source>
</evidence>
<dbReference type="Pfam" id="PF10601">
    <property type="entry name" value="zf-LITAF-like"/>
    <property type="match status" value="1"/>
</dbReference>
<comment type="similarity">
    <text evidence="4">Belongs to the CDIP1/LITAF family.</text>
</comment>
<dbReference type="OMA" id="TMYIEQA"/>
<evidence type="ECO:0000256" key="1">
    <source>
        <dbReference type="ARBA" id="ARBA00004414"/>
    </source>
</evidence>
<comment type="subcellular location">
    <subcellularLocation>
        <location evidence="2">Endosome membrane</location>
        <topology evidence="2">Peripheral membrane protein</topology>
    </subcellularLocation>
    <subcellularLocation>
        <location evidence="1">Late endosome membrane</location>
    </subcellularLocation>
    <subcellularLocation>
        <location evidence="3">Lysosome membrane</location>
        <topology evidence="3">Peripheral membrane protein</topology>
        <orientation evidence="3">Cytoplasmic side</orientation>
    </subcellularLocation>
</comment>
<feature type="domain" description="LITAF" evidence="10">
    <location>
        <begin position="49"/>
        <end position="133"/>
    </location>
</feature>
<dbReference type="PANTHER" id="PTHR23292:SF6">
    <property type="entry name" value="FI16602P1-RELATED"/>
    <property type="match status" value="1"/>
</dbReference>
<dbReference type="OrthoDB" id="5852176at2759"/>
<dbReference type="RefSeq" id="XP_038055103.1">
    <property type="nucleotide sequence ID" value="XM_038199175.1"/>
</dbReference>
<reference evidence="11" key="1">
    <citation type="submission" date="2022-11" db="UniProtKB">
        <authorList>
            <consortium name="EnsemblMetazoa"/>
        </authorList>
    </citation>
    <scope>IDENTIFICATION</scope>
</reference>
<evidence type="ECO:0000259" key="10">
    <source>
        <dbReference type="PROSITE" id="PS51837"/>
    </source>
</evidence>
<dbReference type="GO" id="GO:0008270">
    <property type="term" value="F:zinc ion binding"/>
    <property type="evidence" value="ECO:0007669"/>
    <property type="project" value="TreeGrafter"/>
</dbReference>
<keyword evidence="5" id="KW-0479">Metal-binding</keyword>
<evidence type="ECO:0000256" key="7">
    <source>
        <dbReference type="ARBA" id="ARBA00023136"/>
    </source>
</evidence>
<dbReference type="Proteomes" id="UP000887568">
    <property type="component" value="Unplaced"/>
</dbReference>
<evidence type="ECO:0000256" key="5">
    <source>
        <dbReference type="ARBA" id="ARBA00022723"/>
    </source>
</evidence>
<dbReference type="PANTHER" id="PTHR23292">
    <property type="entry name" value="LIPOPOLYSACCHARIDE-INDUCED TUMOR NECROSIS FACTOR-ALPHA FACTOR"/>
    <property type="match status" value="1"/>
</dbReference>
<evidence type="ECO:0000256" key="2">
    <source>
        <dbReference type="ARBA" id="ARBA00004481"/>
    </source>
</evidence>
<sequence length="135" mass="14592">MSSEKQYEDQPPPYPDGSQPGPMQPQSLMPPGPVPAPQAAPAHQVNVMPGPVCVQSTVCYGEYSMAIQCPHCHNTVNTRITHQTGLLTWLVAGGIFLVGGFLGCCLIPFCVDFCLDVVHSCPNCNQQLGVYQRLH</sequence>
<dbReference type="AlphaFoldDB" id="A0A913ZTM9"/>
<keyword evidence="7 9" id="KW-0472">Membrane</keyword>
<evidence type="ECO:0000256" key="4">
    <source>
        <dbReference type="ARBA" id="ARBA00005975"/>
    </source>
</evidence>
<dbReference type="GO" id="GO:0005765">
    <property type="term" value="C:lysosomal membrane"/>
    <property type="evidence" value="ECO:0007669"/>
    <property type="project" value="UniProtKB-SubCell"/>
</dbReference>
<proteinExistence type="inferred from homology"/>
<keyword evidence="6" id="KW-0862">Zinc</keyword>
<evidence type="ECO:0000313" key="12">
    <source>
        <dbReference type="Proteomes" id="UP000887568"/>
    </source>
</evidence>
<feature type="transmembrane region" description="Helical" evidence="9">
    <location>
        <begin position="86"/>
        <end position="109"/>
    </location>
</feature>
<feature type="compositionally biased region" description="Pro residues" evidence="8">
    <location>
        <begin position="28"/>
        <end position="38"/>
    </location>
</feature>